<keyword evidence="1" id="KW-1133">Transmembrane helix</keyword>
<keyword evidence="1" id="KW-0472">Membrane</keyword>
<comment type="caution">
    <text evidence="2">The sequence shown here is derived from an EMBL/GenBank/DDBJ whole genome shotgun (WGS) entry which is preliminary data.</text>
</comment>
<feature type="transmembrane region" description="Helical" evidence="1">
    <location>
        <begin position="30"/>
        <end position="59"/>
    </location>
</feature>
<organism evidence="2 3">
    <name type="scientific">Microcystis aeruginosa NIES-2519</name>
    <dbReference type="NCBI Taxonomy" id="2303981"/>
    <lineage>
        <taxon>Bacteria</taxon>
        <taxon>Bacillati</taxon>
        <taxon>Cyanobacteriota</taxon>
        <taxon>Cyanophyceae</taxon>
        <taxon>Oscillatoriophycideae</taxon>
        <taxon>Chroococcales</taxon>
        <taxon>Microcystaceae</taxon>
        <taxon>Microcystis</taxon>
    </lineage>
</organism>
<name>A0A5A5RAI7_MICAE</name>
<dbReference type="Proteomes" id="UP000323569">
    <property type="component" value="Unassembled WGS sequence"/>
</dbReference>
<dbReference type="RefSeq" id="WP_149979112.1">
    <property type="nucleotide sequence ID" value="NZ_BHVO01000023.1"/>
</dbReference>
<dbReference type="EMBL" id="BHVO01000023">
    <property type="protein sequence ID" value="GCA70232.1"/>
    <property type="molecule type" value="Genomic_DNA"/>
</dbReference>
<evidence type="ECO:0000256" key="1">
    <source>
        <dbReference type="SAM" id="Phobius"/>
    </source>
</evidence>
<accession>A0A5A5RAI7</accession>
<reference evidence="2 3" key="1">
    <citation type="submission" date="2018-09" db="EMBL/GenBank/DDBJ databases">
        <title>Evolutionary history of phycoerythrin pigmentation in the water bloom-forming cyanobacterium Microcystis aeruginosa.</title>
        <authorList>
            <person name="Tanabe Y."/>
            <person name="Tanabe Y."/>
            <person name="Yamaguchi H."/>
        </authorList>
    </citation>
    <scope>NUCLEOTIDE SEQUENCE [LARGE SCALE GENOMIC DNA]</scope>
    <source>
        <strain evidence="2 3">NIES-2519</strain>
    </source>
</reference>
<evidence type="ECO:0000313" key="2">
    <source>
        <dbReference type="EMBL" id="GCA70232.1"/>
    </source>
</evidence>
<protein>
    <submittedName>
        <fullName evidence="2">Uncharacterized protein</fullName>
    </submittedName>
</protein>
<keyword evidence="1" id="KW-0812">Transmembrane</keyword>
<sequence length="76" mass="8143">MKALAIIINIFFPGIGTLIVGKIGEGVAQLILFIVGMILSATVILSFIGIPLVLAMWVWSIVSAATSRPKSQNFRD</sequence>
<feature type="transmembrane region" description="Helical" evidence="1">
    <location>
        <begin position="6"/>
        <end position="23"/>
    </location>
</feature>
<gene>
    <name evidence="2" type="ORF">MiYa_01764</name>
</gene>
<proteinExistence type="predicted"/>
<evidence type="ECO:0000313" key="3">
    <source>
        <dbReference type="Proteomes" id="UP000323569"/>
    </source>
</evidence>
<dbReference type="AlphaFoldDB" id="A0A5A5RAI7"/>